<accession>A0A955LAF3</accession>
<feature type="transmembrane region" description="Helical" evidence="1">
    <location>
        <begin position="34"/>
        <end position="54"/>
    </location>
</feature>
<evidence type="ECO:0000313" key="2">
    <source>
        <dbReference type="EMBL" id="MCA9386493.1"/>
    </source>
</evidence>
<comment type="caution">
    <text evidence="2">The sequence shown here is derived from an EMBL/GenBank/DDBJ whole genome shotgun (WGS) entry which is preliminary data.</text>
</comment>
<keyword evidence="1" id="KW-1133">Transmembrane helix</keyword>
<keyword evidence="1" id="KW-0472">Membrane</keyword>
<proteinExistence type="predicted"/>
<organism evidence="2 3">
    <name type="scientific">Candidatus Dojkabacteria bacterium</name>
    <dbReference type="NCBI Taxonomy" id="2099670"/>
    <lineage>
        <taxon>Bacteria</taxon>
        <taxon>Candidatus Dojkabacteria</taxon>
    </lineage>
</organism>
<evidence type="ECO:0000256" key="1">
    <source>
        <dbReference type="SAM" id="Phobius"/>
    </source>
</evidence>
<gene>
    <name evidence="2" type="ORF">KC669_00495</name>
</gene>
<keyword evidence="1" id="KW-0812">Transmembrane</keyword>
<reference evidence="2" key="1">
    <citation type="submission" date="2020-04" db="EMBL/GenBank/DDBJ databases">
        <authorList>
            <person name="Zhang T."/>
        </authorList>
    </citation>
    <scope>NUCLEOTIDE SEQUENCE</scope>
    <source>
        <strain evidence="2">HKST-UBA09</strain>
    </source>
</reference>
<evidence type="ECO:0000313" key="3">
    <source>
        <dbReference type="Proteomes" id="UP000714915"/>
    </source>
</evidence>
<reference evidence="2" key="2">
    <citation type="journal article" date="2021" name="Microbiome">
        <title>Successional dynamics and alternative stable states in a saline activated sludge microbial community over 9 years.</title>
        <authorList>
            <person name="Wang Y."/>
            <person name="Ye J."/>
            <person name="Ju F."/>
            <person name="Liu L."/>
            <person name="Boyd J.A."/>
            <person name="Deng Y."/>
            <person name="Parks D.H."/>
            <person name="Jiang X."/>
            <person name="Yin X."/>
            <person name="Woodcroft B.J."/>
            <person name="Tyson G.W."/>
            <person name="Hugenholtz P."/>
            <person name="Polz M.F."/>
            <person name="Zhang T."/>
        </authorList>
    </citation>
    <scope>NUCLEOTIDE SEQUENCE</scope>
    <source>
        <strain evidence="2">HKST-UBA09</strain>
    </source>
</reference>
<dbReference type="Proteomes" id="UP000714915">
    <property type="component" value="Unassembled WGS sequence"/>
</dbReference>
<dbReference type="AlphaFoldDB" id="A0A955LAF3"/>
<feature type="transmembrane region" description="Helical" evidence="1">
    <location>
        <begin position="6"/>
        <end position="22"/>
    </location>
</feature>
<name>A0A955LAF3_9BACT</name>
<sequence>MTFIIIPFIIFLIVICIFFFFYRKVLVATQSLITIMFFVGLIGSISAIFIPFIYKAPIENYFSESFFGIQLQYADSTLTTVGRVPADLKNKIESLFGKDNISDSEFRSELYPSFINLISVLFRAFIFVISILLMIVATYMRYSFAGIRDYHKLEKRVKELEENLE</sequence>
<protein>
    <submittedName>
        <fullName evidence="2">Uncharacterized protein</fullName>
    </submittedName>
</protein>
<dbReference type="EMBL" id="JAGQLF010000003">
    <property type="protein sequence ID" value="MCA9386493.1"/>
    <property type="molecule type" value="Genomic_DNA"/>
</dbReference>
<feature type="transmembrane region" description="Helical" evidence="1">
    <location>
        <begin position="114"/>
        <end position="139"/>
    </location>
</feature>